<reference evidence="1 2" key="1">
    <citation type="journal article" date="2012" name="BMC Genomics">
        <title>The Caulobacter crescentus phage phiCbK: genomics of a canonical phage.</title>
        <authorList>
            <person name="Gill J.J."/>
            <person name="Berry J.D."/>
            <person name="Russell W.K."/>
            <person name="Lessor L."/>
            <person name="Escobar Garcia D.A."/>
            <person name="Hernandez D."/>
            <person name="Kane A."/>
            <person name="Keene J."/>
            <person name="Maddox M."/>
            <person name="Martin R."/>
            <person name="Mohan S."/>
            <person name="Thorn A.M."/>
            <person name="Russell D.H."/>
            <person name="Young R."/>
        </authorList>
    </citation>
    <scope>NUCLEOTIDE SEQUENCE [LARGE SCALE GENOMIC DNA]</scope>
</reference>
<name>K4JSZ1_9CAUD</name>
<dbReference type="Proteomes" id="UP000000460">
    <property type="component" value="Segment"/>
</dbReference>
<dbReference type="EMBL" id="JX100809">
    <property type="protein sequence ID" value="AFU88454.1"/>
    <property type="molecule type" value="Genomic_DNA"/>
</dbReference>
<accession>K4JSZ1</accession>
<evidence type="ECO:0000313" key="1">
    <source>
        <dbReference type="EMBL" id="AFU88454.1"/>
    </source>
</evidence>
<dbReference type="RefSeq" id="YP_006989869.1">
    <property type="nucleotide sequence ID" value="NC_019411.1"/>
</dbReference>
<gene>
    <name evidence="1" type="ORF">CcrSwift_gp136</name>
</gene>
<evidence type="ECO:0000313" key="2">
    <source>
        <dbReference type="Proteomes" id="UP000000460"/>
    </source>
</evidence>
<protein>
    <submittedName>
        <fullName evidence="1">Uncharacterized protein</fullName>
    </submittedName>
</protein>
<dbReference type="KEGG" id="vg:13996671"/>
<proteinExistence type="predicted"/>
<organism evidence="1 2">
    <name type="scientific">Caulobacter phage CcrSwift</name>
    <dbReference type="NCBI Taxonomy" id="2927984"/>
    <lineage>
        <taxon>Viruses</taxon>
        <taxon>Duplodnaviria</taxon>
        <taxon>Heunggongvirae</taxon>
        <taxon>Uroviricota</taxon>
        <taxon>Caudoviricetes</taxon>
        <taxon>Jeanschmidtviridae</taxon>
        <taxon>Shapirovirus</taxon>
        <taxon>Shapirovirus swift</taxon>
    </lineage>
</organism>
<dbReference type="GeneID" id="13996671"/>
<keyword evidence="2" id="KW-1185">Reference proteome</keyword>
<sequence length="45" mass="5106">MSECVADPSSEAFWLCQHTPACLDVVNLDVPRRLRHARIHAEHHG</sequence>